<evidence type="ECO:0000313" key="2">
    <source>
        <dbReference type="EMBL" id="TGO35738.1"/>
    </source>
</evidence>
<organism evidence="2 3">
    <name type="scientific">Botrytis hyacinthi</name>
    <dbReference type="NCBI Taxonomy" id="278943"/>
    <lineage>
        <taxon>Eukaryota</taxon>
        <taxon>Fungi</taxon>
        <taxon>Dikarya</taxon>
        <taxon>Ascomycota</taxon>
        <taxon>Pezizomycotina</taxon>
        <taxon>Leotiomycetes</taxon>
        <taxon>Helotiales</taxon>
        <taxon>Sclerotiniaceae</taxon>
        <taxon>Botrytis</taxon>
    </lineage>
</organism>
<sequence>MHNGFIDFPLSSWLKHLCHFCESNSVCVLFTKFDSNDQLIDVSAPPIFALIAPQANDIHAPIVRVPTAPDAHYLMVTRLSNDNATGITGIHHHNPIYFCFEPTANILKASDVRLHPSKNSRSPGRAPKTGSSEESRASRHSNKISDNTPFAHKTGSNKSRAKRPGRKLCKNDPDPLSYDD</sequence>
<evidence type="ECO:0000256" key="1">
    <source>
        <dbReference type="SAM" id="MobiDB-lite"/>
    </source>
</evidence>
<feature type="compositionally biased region" description="Basic residues" evidence="1">
    <location>
        <begin position="159"/>
        <end position="168"/>
    </location>
</feature>
<dbReference type="EMBL" id="PQXK01000147">
    <property type="protein sequence ID" value="TGO35738.1"/>
    <property type="molecule type" value="Genomic_DNA"/>
</dbReference>
<proteinExistence type="predicted"/>
<protein>
    <submittedName>
        <fullName evidence="2">Uncharacterized protein</fullName>
    </submittedName>
</protein>
<comment type="caution">
    <text evidence="2">The sequence shown here is derived from an EMBL/GenBank/DDBJ whole genome shotgun (WGS) entry which is preliminary data.</text>
</comment>
<accession>A0A4Z1GHT7</accession>
<name>A0A4Z1GHT7_9HELO</name>
<reference evidence="2 3" key="1">
    <citation type="submission" date="2017-12" db="EMBL/GenBank/DDBJ databases">
        <title>Comparative genomics of Botrytis spp.</title>
        <authorList>
            <person name="Valero-Jimenez C.A."/>
            <person name="Tapia P."/>
            <person name="Veloso J."/>
            <person name="Silva-Moreno E."/>
            <person name="Staats M."/>
            <person name="Valdes J.H."/>
            <person name="Van Kan J.A.L."/>
        </authorList>
    </citation>
    <scope>NUCLEOTIDE SEQUENCE [LARGE SCALE GENOMIC DNA]</scope>
    <source>
        <strain evidence="2 3">Bh0001</strain>
    </source>
</reference>
<keyword evidence="3" id="KW-1185">Reference proteome</keyword>
<feature type="compositionally biased region" description="Polar residues" evidence="1">
    <location>
        <begin position="144"/>
        <end position="158"/>
    </location>
</feature>
<dbReference type="Proteomes" id="UP000297814">
    <property type="component" value="Unassembled WGS sequence"/>
</dbReference>
<feature type="region of interest" description="Disordered" evidence="1">
    <location>
        <begin position="114"/>
        <end position="180"/>
    </location>
</feature>
<dbReference type="AlphaFoldDB" id="A0A4Z1GHT7"/>
<evidence type="ECO:0000313" key="3">
    <source>
        <dbReference type="Proteomes" id="UP000297814"/>
    </source>
</evidence>
<gene>
    <name evidence="2" type="ORF">BHYA_0147g00030</name>
</gene>